<evidence type="ECO:0000313" key="1">
    <source>
        <dbReference type="EMBL" id="TCD68596.1"/>
    </source>
</evidence>
<proteinExistence type="predicted"/>
<reference evidence="1 2" key="1">
    <citation type="submission" date="2018-11" db="EMBL/GenBank/DDBJ databases">
        <title>Genome assembly of Steccherinum ochraceum LE-BIN_3174, the white-rot fungus of the Steccherinaceae family (The Residual Polyporoid clade, Polyporales, Basidiomycota).</title>
        <authorList>
            <person name="Fedorova T.V."/>
            <person name="Glazunova O.A."/>
            <person name="Landesman E.O."/>
            <person name="Moiseenko K.V."/>
            <person name="Psurtseva N.V."/>
            <person name="Savinova O.S."/>
            <person name="Shakhova N.V."/>
            <person name="Tyazhelova T.V."/>
            <person name="Vasina D.V."/>
        </authorList>
    </citation>
    <scope>NUCLEOTIDE SEQUENCE [LARGE SCALE GENOMIC DNA]</scope>
    <source>
        <strain evidence="1 2">LE-BIN_3174</strain>
    </source>
</reference>
<accession>A0A4R0RLY2</accession>
<dbReference type="Proteomes" id="UP000292702">
    <property type="component" value="Unassembled WGS sequence"/>
</dbReference>
<dbReference type="EMBL" id="RWJN01000062">
    <property type="protein sequence ID" value="TCD68596.1"/>
    <property type="molecule type" value="Genomic_DNA"/>
</dbReference>
<dbReference type="AlphaFoldDB" id="A0A4R0RLY2"/>
<sequence length="84" mass="9675">MPFTASYPLPPLFPPCRVVSLAEAQARSDIRYRPLRHIQPSRKPLTSIYTQPKPILDFDSHKLETTLIPRSMAALFDEIRYHGL</sequence>
<protein>
    <submittedName>
        <fullName evidence="1">Uncharacterized protein</fullName>
    </submittedName>
</protein>
<name>A0A4R0RLY2_9APHY</name>
<evidence type="ECO:0000313" key="2">
    <source>
        <dbReference type="Proteomes" id="UP000292702"/>
    </source>
</evidence>
<gene>
    <name evidence="1" type="ORF">EIP91_010387</name>
</gene>
<comment type="caution">
    <text evidence="1">The sequence shown here is derived from an EMBL/GenBank/DDBJ whole genome shotgun (WGS) entry which is preliminary data.</text>
</comment>
<keyword evidence="2" id="KW-1185">Reference proteome</keyword>
<organism evidence="1 2">
    <name type="scientific">Steccherinum ochraceum</name>
    <dbReference type="NCBI Taxonomy" id="92696"/>
    <lineage>
        <taxon>Eukaryota</taxon>
        <taxon>Fungi</taxon>
        <taxon>Dikarya</taxon>
        <taxon>Basidiomycota</taxon>
        <taxon>Agaricomycotina</taxon>
        <taxon>Agaricomycetes</taxon>
        <taxon>Polyporales</taxon>
        <taxon>Steccherinaceae</taxon>
        <taxon>Steccherinum</taxon>
    </lineage>
</organism>
<dbReference type="OrthoDB" id="2802412at2759"/>